<evidence type="ECO:0000313" key="10">
    <source>
        <dbReference type="Proteomes" id="UP000250321"/>
    </source>
</evidence>
<name>A0A314ZEX3_PRUYE</name>
<dbReference type="Proteomes" id="UP000250321">
    <property type="component" value="Unassembled WGS sequence"/>
</dbReference>
<keyword evidence="10" id="KW-1185">Reference proteome</keyword>
<dbReference type="InterPro" id="IPR029044">
    <property type="entry name" value="Nucleotide-diphossugar_trans"/>
</dbReference>
<dbReference type="Pfam" id="PF03552">
    <property type="entry name" value="Cellulose_synt"/>
    <property type="match status" value="1"/>
</dbReference>
<dbReference type="STRING" id="2094558.A0A314ZEX3"/>
<keyword evidence="5" id="KW-1133">Transmembrane helix</keyword>
<dbReference type="GO" id="GO:0030244">
    <property type="term" value="P:cellulose biosynthetic process"/>
    <property type="evidence" value="ECO:0007669"/>
    <property type="project" value="InterPro"/>
</dbReference>
<keyword evidence="6" id="KW-0472">Membrane</keyword>
<evidence type="ECO:0000256" key="5">
    <source>
        <dbReference type="ARBA" id="ARBA00022989"/>
    </source>
</evidence>
<evidence type="ECO:0000256" key="3">
    <source>
        <dbReference type="ARBA" id="ARBA00022679"/>
    </source>
</evidence>
<feature type="binding site" evidence="8">
    <location>
        <position position="68"/>
    </location>
    <ligand>
        <name>Mn(2+)</name>
        <dbReference type="ChEBI" id="CHEBI:29035"/>
    </ligand>
</feature>
<dbReference type="GO" id="GO:0071555">
    <property type="term" value="P:cell wall organization"/>
    <property type="evidence" value="ECO:0007669"/>
    <property type="project" value="UniProtKB-KW"/>
</dbReference>
<keyword evidence="7" id="KW-0961">Cell wall biogenesis/degradation</keyword>
<keyword evidence="3" id="KW-0808">Transferase</keyword>
<evidence type="ECO:0000256" key="6">
    <source>
        <dbReference type="ARBA" id="ARBA00023136"/>
    </source>
</evidence>
<dbReference type="GO" id="GO:0012505">
    <property type="term" value="C:endomembrane system"/>
    <property type="evidence" value="ECO:0007669"/>
    <property type="project" value="UniProtKB-SubCell"/>
</dbReference>
<feature type="binding site" evidence="8">
    <location>
        <position position="44"/>
    </location>
    <ligand>
        <name>Mn(2+)</name>
        <dbReference type="ChEBI" id="CHEBI:29035"/>
    </ligand>
</feature>
<dbReference type="Gene3D" id="3.90.550.10">
    <property type="entry name" value="Spore Coat Polysaccharide Biosynthesis Protein SpsA, Chain A"/>
    <property type="match status" value="1"/>
</dbReference>
<dbReference type="EMBL" id="PJQY01000227">
    <property type="protein sequence ID" value="PQQ15411.1"/>
    <property type="molecule type" value="Genomic_DNA"/>
</dbReference>
<organism evidence="9 10">
    <name type="scientific">Prunus yedoensis var. nudiflora</name>
    <dbReference type="NCBI Taxonomy" id="2094558"/>
    <lineage>
        <taxon>Eukaryota</taxon>
        <taxon>Viridiplantae</taxon>
        <taxon>Streptophyta</taxon>
        <taxon>Embryophyta</taxon>
        <taxon>Tracheophyta</taxon>
        <taxon>Spermatophyta</taxon>
        <taxon>Magnoliopsida</taxon>
        <taxon>eudicotyledons</taxon>
        <taxon>Gunneridae</taxon>
        <taxon>Pentapetalae</taxon>
        <taxon>rosids</taxon>
        <taxon>fabids</taxon>
        <taxon>Rosales</taxon>
        <taxon>Rosaceae</taxon>
        <taxon>Amygdaloideae</taxon>
        <taxon>Amygdaleae</taxon>
        <taxon>Prunus</taxon>
    </lineage>
</organism>
<evidence type="ECO:0000313" key="9">
    <source>
        <dbReference type="EMBL" id="PQQ15411.1"/>
    </source>
</evidence>
<evidence type="ECO:0000256" key="1">
    <source>
        <dbReference type="ARBA" id="ARBA00004127"/>
    </source>
</evidence>
<dbReference type="AlphaFoldDB" id="A0A314ZEX3"/>
<evidence type="ECO:0000256" key="2">
    <source>
        <dbReference type="ARBA" id="ARBA00022676"/>
    </source>
</evidence>
<comment type="subcellular location">
    <subcellularLocation>
        <location evidence="1">Endomembrane system</location>
        <topology evidence="1">Multi-pass membrane protein</topology>
    </subcellularLocation>
</comment>
<dbReference type="GO" id="GO:0016020">
    <property type="term" value="C:membrane"/>
    <property type="evidence" value="ECO:0007669"/>
    <property type="project" value="InterPro"/>
</dbReference>
<accession>A0A314ZEX3</accession>
<sequence>MTPFFKDDTIDGRDPNAANVEGCGLPTSVYLAREKRLQYHHNFKAGAMNALIRVSANISNGNVILNVDCDMYSNNSKAIRDALCFLMDEGKGREVAYVQFPQNFQNLTKNELYSSFRIISEVEMHGSDGYEGPLYIGSGCFHRRDTLCGRNFIKGSKSDMKWVISRKREESGIHELEENSKSLASCTFEQDTEWGKEMGLKY</sequence>
<gene>
    <name evidence="9" type="ORF">Pyn_28804</name>
</gene>
<evidence type="ECO:0000256" key="4">
    <source>
        <dbReference type="ARBA" id="ARBA00022692"/>
    </source>
</evidence>
<dbReference type="PANTHER" id="PTHR13301">
    <property type="entry name" value="X-BOX TRANSCRIPTION FACTOR-RELATED"/>
    <property type="match status" value="1"/>
</dbReference>
<dbReference type="GO" id="GO:0016760">
    <property type="term" value="F:cellulose synthase (UDP-forming) activity"/>
    <property type="evidence" value="ECO:0007669"/>
    <property type="project" value="InterPro"/>
</dbReference>
<protein>
    <recommendedName>
        <fullName evidence="11">Cellulose synthase-like protein E6</fullName>
    </recommendedName>
</protein>
<keyword evidence="2" id="KW-0328">Glycosyltransferase</keyword>
<evidence type="ECO:0008006" key="11">
    <source>
        <dbReference type="Google" id="ProtNLM"/>
    </source>
</evidence>
<comment type="caution">
    <text evidence="9">The sequence shown here is derived from an EMBL/GenBank/DDBJ whole genome shotgun (WGS) entry which is preliminary data.</text>
</comment>
<evidence type="ECO:0000256" key="7">
    <source>
        <dbReference type="ARBA" id="ARBA00023316"/>
    </source>
</evidence>
<dbReference type="InterPro" id="IPR005150">
    <property type="entry name" value="Cellulose_synth"/>
</dbReference>
<evidence type="ECO:0000256" key="8">
    <source>
        <dbReference type="PIRSR" id="PIRSR605150-3"/>
    </source>
</evidence>
<reference evidence="9 10" key="1">
    <citation type="submission" date="2018-02" db="EMBL/GenBank/DDBJ databases">
        <title>Draft genome of wild Prunus yedoensis var. nudiflora.</title>
        <authorList>
            <person name="Baek S."/>
            <person name="Kim J.-H."/>
            <person name="Choi K."/>
            <person name="Kim G.-B."/>
            <person name="Cho A."/>
            <person name="Jang H."/>
            <person name="Shin C.-H."/>
            <person name="Yu H.-J."/>
            <person name="Mun J.-H."/>
        </authorList>
    </citation>
    <scope>NUCLEOTIDE SEQUENCE [LARGE SCALE GENOMIC DNA]</scope>
    <source>
        <strain evidence="10">cv. Jeju island</strain>
        <tissue evidence="9">Leaf</tissue>
    </source>
</reference>
<dbReference type="OrthoDB" id="72851at2759"/>
<proteinExistence type="predicted"/>
<keyword evidence="4" id="KW-0812">Transmembrane</keyword>